<protein>
    <submittedName>
        <fullName evidence="3">DNA-binding protein</fullName>
    </submittedName>
</protein>
<evidence type="ECO:0000313" key="4">
    <source>
        <dbReference type="Proteomes" id="UP000317365"/>
    </source>
</evidence>
<feature type="domain" description="Pyrroline-5-carboxylate reductase catalytic N-terminal" evidence="2">
    <location>
        <begin position="8"/>
        <end position="101"/>
    </location>
</feature>
<dbReference type="Pfam" id="PF03807">
    <property type="entry name" value="F420_oxidored"/>
    <property type="match status" value="1"/>
</dbReference>
<evidence type="ECO:0000259" key="2">
    <source>
        <dbReference type="Pfam" id="PF03807"/>
    </source>
</evidence>
<dbReference type="GO" id="GO:0016491">
    <property type="term" value="F:oxidoreductase activity"/>
    <property type="evidence" value="ECO:0007669"/>
    <property type="project" value="UniProtKB-KW"/>
</dbReference>
<gene>
    <name evidence="3" type="ORF">EXZ61_05145</name>
</gene>
<keyword evidence="1" id="KW-0560">Oxidoreductase</keyword>
<keyword evidence="4" id="KW-1185">Reference proteome</keyword>
<dbReference type="GO" id="GO:0003677">
    <property type="term" value="F:DNA binding"/>
    <property type="evidence" value="ECO:0007669"/>
    <property type="project" value="UniProtKB-KW"/>
</dbReference>
<dbReference type="EMBL" id="CP036282">
    <property type="protein sequence ID" value="QDL53612.1"/>
    <property type="molecule type" value="Genomic_DNA"/>
</dbReference>
<dbReference type="Gene3D" id="3.40.50.720">
    <property type="entry name" value="NAD(P)-binding Rossmann-like Domain"/>
    <property type="match status" value="1"/>
</dbReference>
<reference evidence="4" key="1">
    <citation type="submission" date="2019-02" db="EMBL/GenBank/DDBJ databases">
        <title>Complete genome sequence of Rhodoferax sp. Gr-4.</title>
        <authorList>
            <person name="Jin L."/>
        </authorList>
    </citation>
    <scope>NUCLEOTIDE SEQUENCE [LARGE SCALE GENOMIC DNA]</scope>
    <source>
        <strain evidence="4">Gr-4</strain>
    </source>
</reference>
<sequence length="221" mass="22701">MTNTNPKTVAILGNGVVGIALAKGFAELGYAVVFGTRDAQGEKTVQALAAVPGATAASFSEAARASSVAVLALPWSGLEAGVLAAGAENLAGKLVIDPSNPLDFSTGAPTLAVGHTDSAGELVQRLLPTAKVVKAFNIITAGHMVHPKLLDGTPDMLIAGNDAEAKAHVGALLLAFGWRAPIDMGDITASRLLEPLAMVWISYGFRNNHWTHGFSLLGQKA</sequence>
<dbReference type="PANTHER" id="PTHR14239">
    <property type="entry name" value="DUDULIN-RELATED"/>
    <property type="match status" value="1"/>
</dbReference>
<dbReference type="Proteomes" id="UP000317365">
    <property type="component" value="Chromosome"/>
</dbReference>
<dbReference type="InterPro" id="IPR051267">
    <property type="entry name" value="STEAP_metalloreductase"/>
</dbReference>
<dbReference type="AlphaFoldDB" id="A0A515ELS6"/>
<keyword evidence="3" id="KW-0238">DNA-binding</keyword>
<evidence type="ECO:0000313" key="3">
    <source>
        <dbReference type="EMBL" id="QDL53612.1"/>
    </source>
</evidence>
<accession>A0A515ELS6</accession>
<organism evidence="3 4">
    <name type="scientific">Rhodoferax aquaticus</name>
    <dbReference type="NCBI Taxonomy" id="2527691"/>
    <lineage>
        <taxon>Bacteria</taxon>
        <taxon>Pseudomonadati</taxon>
        <taxon>Pseudomonadota</taxon>
        <taxon>Betaproteobacteria</taxon>
        <taxon>Burkholderiales</taxon>
        <taxon>Comamonadaceae</taxon>
        <taxon>Rhodoferax</taxon>
    </lineage>
</organism>
<dbReference type="SUPFAM" id="SSF51735">
    <property type="entry name" value="NAD(P)-binding Rossmann-fold domains"/>
    <property type="match status" value="1"/>
</dbReference>
<dbReference type="InterPro" id="IPR028939">
    <property type="entry name" value="P5C_Rdtase_cat_N"/>
</dbReference>
<reference evidence="4" key="2">
    <citation type="journal article" date="2020" name="Int. J. Syst. Evol. Microbiol.">
        <title>Genomic insights into a novel species Rhodoferax aquaticus sp. nov., isolated from freshwater.</title>
        <authorList>
            <person name="Li T."/>
            <person name="Zhuo Y."/>
            <person name="Jin C.Z."/>
            <person name="Wu X."/>
            <person name="Ko S.R."/>
            <person name="Jin F.J."/>
            <person name="Ahn C.Y."/>
            <person name="Oh H.M."/>
            <person name="Lee H.G."/>
            <person name="Jin L."/>
        </authorList>
    </citation>
    <scope>NUCLEOTIDE SEQUENCE [LARGE SCALE GENOMIC DNA]</scope>
    <source>
        <strain evidence="4">Gr-4</strain>
    </source>
</reference>
<dbReference type="InterPro" id="IPR036291">
    <property type="entry name" value="NAD(P)-bd_dom_sf"/>
</dbReference>
<evidence type="ECO:0000256" key="1">
    <source>
        <dbReference type="ARBA" id="ARBA00023002"/>
    </source>
</evidence>
<dbReference type="KEGG" id="rhg:EXZ61_05145"/>
<proteinExistence type="predicted"/>
<name>A0A515ELS6_9BURK</name>
<dbReference type="PANTHER" id="PTHR14239:SF10">
    <property type="entry name" value="REDUCTASE"/>
    <property type="match status" value="1"/>
</dbReference>
<dbReference type="RefSeq" id="WP_142809671.1">
    <property type="nucleotide sequence ID" value="NZ_CP036282.1"/>
</dbReference>